<evidence type="ECO:0000256" key="1">
    <source>
        <dbReference type="SAM" id="MobiDB-lite"/>
    </source>
</evidence>
<accession>K1VZZ1</accession>
<evidence type="ECO:0008006" key="4">
    <source>
        <dbReference type="Google" id="ProtNLM"/>
    </source>
</evidence>
<dbReference type="InParanoid" id="K1VZZ1"/>
<reference evidence="2 3" key="1">
    <citation type="journal article" date="2012" name="Eukaryot. Cell">
        <title>Genome sequence of the Trichosporon asahii environmental strain CBS 8904.</title>
        <authorList>
            <person name="Yang R.Y."/>
            <person name="Li H.T."/>
            <person name="Zhu H."/>
            <person name="Zhou G.P."/>
            <person name="Wang M."/>
            <person name="Wang L."/>
        </authorList>
    </citation>
    <scope>NUCLEOTIDE SEQUENCE [LARGE SCALE GENOMIC DNA]</scope>
    <source>
        <strain evidence="2 3">CBS 8904</strain>
    </source>
</reference>
<dbReference type="HOGENOM" id="CLU_061637_0_0_1"/>
<sequence>MKNASPARVLDGLHFPHVLDAVLDLVPPATLAAVSQVCSQWRLHIKHMFYHLTVFEEERKPRVPIFRLSTGRTFQATTLLDQAAVLLYHCRILDSEPPKFARCINSSALLDHAFPSLQVSRVSDYWNDSRLLCGIRITHHAHPPTPGNACPCCHWSSDHSETYTFYGQGVGKFVLTTWGHDAMFDTRLPFKFQSMAIIFMFESAHPECPGDVEVFWETFSRAVIETWRIKRTVVVVNAESLNNRPLWLRDLSGCEVEEKLRLLALEGVYYEIMMGLSEFEEASQEPIDSANGDFDLEGSETDRELGTSDSVDVEATTEADAPDSAGLTRAEWDSSMRDLPPGPVCPVHFLSLEAYRALVGEHQFAIDTCRGWMREPVMTE</sequence>
<evidence type="ECO:0000313" key="3">
    <source>
        <dbReference type="Proteomes" id="UP000006757"/>
    </source>
</evidence>
<gene>
    <name evidence="2" type="ORF">A1Q2_03285</name>
</gene>
<feature type="compositionally biased region" description="Acidic residues" evidence="1">
    <location>
        <begin position="311"/>
        <end position="321"/>
    </location>
</feature>
<keyword evidence="3" id="KW-1185">Reference proteome</keyword>
<proteinExistence type="predicted"/>
<protein>
    <recommendedName>
        <fullName evidence="4">F-box domain-containing protein</fullName>
    </recommendedName>
</protein>
<comment type="caution">
    <text evidence="2">The sequence shown here is derived from an EMBL/GenBank/DDBJ whole genome shotgun (WGS) entry which is preliminary data.</text>
</comment>
<dbReference type="EMBL" id="AMBO01000286">
    <property type="protein sequence ID" value="EKD02393.1"/>
    <property type="molecule type" value="Genomic_DNA"/>
</dbReference>
<feature type="region of interest" description="Disordered" evidence="1">
    <location>
        <begin position="287"/>
        <end position="327"/>
    </location>
</feature>
<evidence type="ECO:0000313" key="2">
    <source>
        <dbReference type="EMBL" id="EKD02393.1"/>
    </source>
</evidence>
<dbReference type="AlphaFoldDB" id="K1VZZ1"/>
<organism evidence="2 3">
    <name type="scientific">Trichosporon asahii var. asahii (strain CBS 8904)</name>
    <name type="common">Yeast</name>
    <dbReference type="NCBI Taxonomy" id="1220162"/>
    <lineage>
        <taxon>Eukaryota</taxon>
        <taxon>Fungi</taxon>
        <taxon>Dikarya</taxon>
        <taxon>Basidiomycota</taxon>
        <taxon>Agaricomycotina</taxon>
        <taxon>Tremellomycetes</taxon>
        <taxon>Trichosporonales</taxon>
        <taxon>Trichosporonaceae</taxon>
        <taxon>Trichosporon</taxon>
    </lineage>
</organism>
<name>K1VZZ1_TRIAC</name>
<dbReference type="Proteomes" id="UP000006757">
    <property type="component" value="Unassembled WGS sequence"/>
</dbReference>